<feature type="transmembrane region" description="Helical" evidence="8">
    <location>
        <begin position="248"/>
        <end position="275"/>
    </location>
</feature>
<keyword evidence="10" id="KW-1185">Reference proteome</keyword>
<dbReference type="GO" id="GO:0033214">
    <property type="term" value="P:siderophore-iron import into cell"/>
    <property type="evidence" value="ECO:0007669"/>
    <property type="project" value="TreeGrafter"/>
</dbReference>
<evidence type="ECO:0000313" key="10">
    <source>
        <dbReference type="Proteomes" id="UP000243542"/>
    </source>
</evidence>
<dbReference type="SUPFAM" id="SSF81345">
    <property type="entry name" value="ABC transporter involved in vitamin B12 uptake, BtuC"/>
    <property type="match status" value="1"/>
</dbReference>
<evidence type="ECO:0000256" key="7">
    <source>
        <dbReference type="ARBA" id="ARBA00023136"/>
    </source>
</evidence>
<reference evidence="9 10" key="1">
    <citation type="submission" date="2017-10" db="EMBL/GenBank/DDBJ databases">
        <title>Sequencing the genomes of 1000 actinobacteria strains.</title>
        <authorList>
            <person name="Klenk H.-P."/>
        </authorList>
    </citation>
    <scope>NUCLEOTIDE SEQUENCE [LARGE SCALE GENOMIC DNA]</scope>
    <source>
        <strain evidence="9 10">DSM 46092</strain>
    </source>
</reference>
<evidence type="ECO:0000256" key="3">
    <source>
        <dbReference type="ARBA" id="ARBA00022448"/>
    </source>
</evidence>
<evidence type="ECO:0000256" key="4">
    <source>
        <dbReference type="ARBA" id="ARBA00022475"/>
    </source>
</evidence>
<dbReference type="PANTHER" id="PTHR30472">
    <property type="entry name" value="FERRIC ENTEROBACTIN TRANSPORT SYSTEM PERMEASE PROTEIN"/>
    <property type="match status" value="1"/>
</dbReference>
<dbReference type="InterPro" id="IPR000522">
    <property type="entry name" value="ABC_transptr_permease_BtuC"/>
</dbReference>
<dbReference type="InterPro" id="IPR037294">
    <property type="entry name" value="ABC_BtuC-like"/>
</dbReference>
<keyword evidence="3" id="KW-0813">Transport</keyword>
<dbReference type="AlphaFoldDB" id="A0A2A9G3N0"/>
<keyword evidence="7 8" id="KW-0472">Membrane</keyword>
<feature type="transmembrane region" description="Helical" evidence="8">
    <location>
        <begin position="295"/>
        <end position="314"/>
    </location>
</feature>
<keyword evidence="5 8" id="KW-0812">Transmembrane</keyword>
<dbReference type="RefSeq" id="WP_211291775.1">
    <property type="nucleotide sequence ID" value="NZ_JBIAKZ010000010.1"/>
</dbReference>
<feature type="transmembrane region" description="Helical" evidence="8">
    <location>
        <begin position="160"/>
        <end position="185"/>
    </location>
</feature>
<feature type="transmembrane region" description="Helical" evidence="8">
    <location>
        <begin position="105"/>
        <end position="123"/>
    </location>
</feature>
<proteinExistence type="inferred from homology"/>
<gene>
    <name evidence="9" type="ORF">ATK36_0825</name>
</gene>
<evidence type="ECO:0000256" key="6">
    <source>
        <dbReference type="ARBA" id="ARBA00022989"/>
    </source>
</evidence>
<comment type="similarity">
    <text evidence="2">Belongs to the binding-protein-dependent transport system permease family. FecCD subfamily.</text>
</comment>
<evidence type="ECO:0000313" key="9">
    <source>
        <dbReference type="EMBL" id="PFG57259.1"/>
    </source>
</evidence>
<dbReference type="GO" id="GO:0005886">
    <property type="term" value="C:plasma membrane"/>
    <property type="evidence" value="ECO:0007669"/>
    <property type="project" value="UniProtKB-SubCell"/>
</dbReference>
<dbReference type="EMBL" id="PDJK01000001">
    <property type="protein sequence ID" value="PFG57259.1"/>
    <property type="molecule type" value="Genomic_DNA"/>
</dbReference>
<keyword evidence="4" id="KW-1003">Cell membrane</keyword>
<dbReference type="GO" id="GO:0022857">
    <property type="term" value="F:transmembrane transporter activity"/>
    <property type="evidence" value="ECO:0007669"/>
    <property type="project" value="InterPro"/>
</dbReference>
<evidence type="ECO:0000256" key="8">
    <source>
        <dbReference type="SAM" id="Phobius"/>
    </source>
</evidence>
<sequence length="356" mass="35953">MTATLNRPRFAVPGMPHPLRTTALCVALLALLVVAVVAALCLGDVMLSPADVLGVATGTADGGTTLIVTDFRLPRVFAGVLAGACLACSGTLLQSLLRNPLASPDVVGVSHGASAGAVLLLAAGISPGFVPLAALAGAIVTATALVLLGWKHGLSGERIVLIGIGLSSIFTAVITWAVVTFPITVAQQALLWTAGSLFGRTWTEVGWAGLAAVAVLPIALVQLRRLGVLELGDDLARGLGLRADRARLGLLVTAVVLAATAVALGGPITFIALGVPHLARALAGPPRPITPTPGTLLLGALLGAVLVVAADIVAESGLPQPVPVGVITATLGAPWFCWLLVRSARAERPATERRTA</sequence>
<evidence type="ECO:0000256" key="2">
    <source>
        <dbReference type="ARBA" id="ARBA00007935"/>
    </source>
</evidence>
<dbReference type="Proteomes" id="UP000243542">
    <property type="component" value="Unassembled WGS sequence"/>
</dbReference>
<dbReference type="Pfam" id="PF01032">
    <property type="entry name" value="FecCD"/>
    <property type="match status" value="1"/>
</dbReference>
<name>A0A2A9G3N0_9PSEU</name>
<protein>
    <submittedName>
        <fullName evidence="9">Iron complex transport system permease protein</fullName>
    </submittedName>
</protein>
<feature type="transmembrane region" description="Helical" evidence="8">
    <location>
        <begin position="205"/>
        <end position="227"/>
    </location>
</feature>
<keyword evidence="6 8" id="KW-1133">Transmembrane helix</keyword>
<comment type="subcellular location">
    <subcellularLocation>
        <location evidence="1">Cell membrane</location>
        <topology evidence="1">Multi-pass membrane protein</topology>
    </subcellularLocation>
</comment>
<evidence type="ECO:0000256" key="1">
    <source>
        <dbReference type="ARBA" id="ARBA00004651"/>
    </source>
</evidence>
<feature type="transmembrane region" description="Helical" evidence="8">
    <location>
        <begin position="129"/>
        <end position="148"/>
    </location>
</feature>
<dbReference type="PANTHER" id="PTHR30472:SF24">
    <property type="entry name" value="FERRIC ENTEROBACTIN TRANSPORT SYSTEM PERMEASE PROTEIN FEPG"/>
    <property type="match status" value="1"/>
</dbReference>
<dbReference type="CDD" id="cd06550">
    <property type="entry name" value="TM_ABC_iron-siderophores_like"/>
    <property type="match status" value="1"/>
</dbReference>
<evidence type="ECO:0000256" key="5">
    <source>
        <dbReference type="ARBA" id="ARBA00022692"/>
    </source>
</evidence>
<feature type="transmembrane region" description="Helical" evidence="8">
    <location>
        <begin position="76"/>
        <end position="93"/>
    </location>
</feature>
<comment type="caution">
    <text evidence="9">The sequence shown here is derived from an EMBL/GenBank/DDBJ whole genome shotgun (WGS) entry which is preliminary data.</text>
</comment>
<dbReference type="Gene3D" id="1.10.3470.10">
    <property type="entry name" value="ABC transporter involved in vitamin B12 uptake, BtuC"/>
    <property type="match status" value="1"/>
</dbReference>
<accession>A0A2A9G3N0</accession>
<organism evidence="9 10">
    <name type="scientific">Amycolatopsis sulphurea</name>
    <dbReference type="NCBI Taxonomy" id="76022"/>
    <lineage>
        <taxon>Bacteria</taxon>
        <taxon>Bacillati</taxon>
        <taxon>Actinomycetota</taxon>
        <taxon>Actinomycetes</taxon>
        <taxon>Pseudonocardiales</taxon>
        <taxon>Pseudonocardiaceae</taxon>
        <taxon>Amycolatopsis</taxon>
    </lineage>
</organism>